<keyword evidence="3" id="KW-1185">Reference proteome</keyword>
<evidence type="ECO:0000313" key="2">
    <source>
        <dbReference type="EMBL" id="KAF2766531.1"/>
    </source>
</evidence>
<sequence>MGLFMSRSAPPAIEEPVAASLKQQFEDDDAVDIMETDSPHHDLPMAQGYPDFEDEESFNRWLDQEIERPSGVRRSPVREDHGIYPRRDYDNFLSDDLLDDQSGQYEGQPDVYGGLYDDDDEEEEDHELPTTPPPAVYPPDPGEILQPPPRPQKKQKFRFRDHPSESPTPRAGGSPRPIIPDRSDDEEVPAFPNANRKLQFRASPSPRRNASETALPYEASEPPTPARRQPRGRDITPDPSIRTPVSPNSGRRLPYNFRRTTRPSRAPTSPLRTPAQPQPAPATPRAPSRPAGVTKRGKKPAEKPKKRFRCPNCNVEITLTPNGHPSAKFKT</sequence>
<organism evidence="2 3">
    <name type="scientific">Teratosphaeria nubilosa</name>
    <dbReference type="NCBI Taxonomy" id="161662"/>
    <lineage>
        <taxon>Eukaryota</taxon>
        <taxon>Fungi</taxon>
        <taxon>Dikarya</taxon>
        <taxon>Ascomycota</taxon>
        <taxon>Pezizomycotina</taxon>
        <taxon>Dothideomycetes</taxon>
        <taxon>Dothideomycetidae</taxon>
        <taxon>Mycosphaerellales</taxon>
        <taxon>Teratosphaeriaceae</taxon>
        <taxon>Teratosphaeria</taxon>
    </lineage>
</organism>
<feature type="compositionally biased region" description="Basic and acidic residues" evidence="1">
    <location>
        <begin position="62"/>
        <end position="90"/>
    </location>
</feature>
<feature type="region of interest" description="Disordered" evidence="1">
    <location>
        <begin position="34"/>
        <end position="309"/>
    </location>
</feature>
<dbReference type="AlphaFoldDB" id="A0A6G1L0T0"/>
<feature type="compositionally biased region" description="Low complexity" evidence="1">
    <location>
        <begin position="263"/>
        <end position="275"/>
    </location>
</feature>
<feature type="compositionally biased region" description="Acidic residues" evidence="1">
    <location>
        <begin position="116"/>
        <end position="126"/>
    </location>
</feature>
<proteinExistence type="predicted"/>
<accession>A0A6G1L0T0</accession>
<feature type="compositionally biased region" description="Pro residues" evidence="1">
    <location>
        <begin position="130"/>
        <end position="150"/>
    </location>
</feature>
<reference evidence="2" key="1">
    <citation type="journal article" date="2020" name="Stud. Mycol.">
        <title>101 Dothideomycetes genomes: a test case for predicting lifestyles and emergence of pathogens.</title>
        <authorList>
            <person name="Haridas S."/>
            <person name="Albert R."/>
            <person name="Binder M."/>
            <person name="Bloem J."/>
            <person name="Labutti K."/>
            <person name="Salamov A."/>
            <person name="Andreopoulos B."/>
            <person name="Baker S."/>
            <person name="Barry K."/>
            <person name="Bills G."/>
            <person name="Bluhm B."/>
            <person name="Cannon C."/>
            <person name="Castanera R."/>
            <person name="Culley D."/>
            <person name="Daum C."/>
            <person name="Ezra D."/>
            <person name="Gonzalez J."/>
            <person name="Henrissat B."/>
            <person name="Kuo A."/>
            <person name="Liang C."/>
            <person name="Lipzen A."/>
            <person name="Lutzoni F."/>
            <person name="Magnuson J."/>
            <person name="Mondo S."/>
            <person name="Nolan M."/>
            <person name="Ohm R."/>
            <person name="Pangilinan J."/>
            <person name="Park H.-J."/>
            <person name="Ramirez L."/>
            <person name="Alfaro M."/>
            <person name="Sun H."/>
            <person name="Tritt A."/>
            <person name="Yoshinaga Y."/>
            <person name="Zwiers L.-H."/>
            <person name="Turgeon B."/>
            <person name="Goodwin S."/>
            <person name="Spatafora J."/>
            <person name="Crous P."/>
            <person name="Grigoriev I."/>
        </authorList>
    </citation>
    <scope>NUCLEOTIDE SEQUENCE</scope>
    <source>
        <strain evidence="2">CBS 116005</strain>
    </source>
</reference>
<gene>
    <name evidence="2" type="ORF">EJ03DRAFT_177258</name>
</gene>
<dbReference type="OrthoDB" id="10494731at2759"/>
<name>A0A6G1L0T0_9PEZI</name>
<evidence type="ECO:0000256" key="1">
    <source>
        <dbReference type="SAM" id="MobiDB-lite"/>
    </source>
</evidence>
<dbReference type="Proteomes" id="UP000799436">
    <property type="component" value="Unassembled WGS sequence"/>
</dbReference>
<evidence type="ECO:0000313" key="3">
    <source>
        <dbReference type="Proteomes" id="UP000799436"/>
    </source>
</evidence>
<dbReference type="EMBL" id="ML995870">
    <property type="protein sequence ID" value="KAF2766531.1"/>
    <property type="molecule type" value="Genomic_DNA"/>
</dbReference>
<protein>
    <submittedName>
        <fullName evidence="2">Uncharacterized protein</fullName>
    </submittedName>
</protein>